<dbReference type="AlphaFoldDB" id="A0AAD9UCH8"/>
<dbReference type="Proteomes" id="UP001209878">
    <property type="component" value="Unassembled WGS sequence"/>
</dbReference>
<name>A0AAD9UCH8_RIDPI</name>
<accession>A0AAD9UCH8</accession>
<comment type="caution">
    <text evidence="1">The sequence shown here is derived from an EMBL/GenBank/DDBJ whole genome shotgun (WGS) entry which is preliminary data.</text>
</comment>
<protein>
    <submittedName>
        <fullName evidence="1">Uncharacterized protein</fullName>
    </submittedName>
</protein>
<reference evidence="1" key="1">
    <citation type="journal article" date="2023" name="Mol. Biol. Evol.">
        <title>Third-Generation Sequencing Reveals the Adaptive Role of the Epigenome in Three Deep-Sea Polychaetes.</title>
        <authorList>
            <person name="Perez M."/>
            <person name="Aroh O."/>
            <person name="Sun Y."/>
            <person name="Lan Y."/>
            <person name="Juniper S.K."/>
            <person name="Young C.R."/>
            <person name="Angers B."/>
            <person name="Qian P.Y."/>
        </authorList>
    </citation>
    <scope>NUCLEOTIDE SEQUENCE</scope>
    <source>
        <strain evidence="1">R07B-5</strain>
    </source>
</reference>
<dbReference type="SUPFAM" id="SSF56672">
    <property type="entry name" value="DNA/RNA polymerases"/>
    <property type="match status" value="1"/>
</dbReference>
<proteinExistence type="predicted"/>
<evidence type="ECO:0000313" key="2">
    <source>
        <dbReference type="Proteomes" id="UP001209878"/>
    </source>
</evidence>
<sequence>MQARLPQDKLDSASALVKTFSRRKKVTLRELQSLIGTLSFASKVVVGGRPFLRRLIDLTIVVVKPHFHVRLSKEARLDLAAWSLFLDSYNGTSLLINDLWESSEKLELFTDASGLGFAGILAGQWFQGY</sequence>
<dbReference type="PANTHER" id="PTHR33050:SF8">
    <property type="entry name" value="REVERSE TRANSCRIPTASE DOMAIN-CONTAINING PROTEIN"/>
    <property type="match status" value="1"/>
</dbReference>
<dbReference type="InterPro" id="IPR043502">
    <property type="entry name" value="DNA/RNA_pol_sf"/>
</dbReference>
<dbReference type="PANTHER" id="PTHR33050">
    <property type="entry name" value="REVERSE TRANSCRIPTASE DOMAIN-CONTAINING PROTEIN"/>
    <property type="match status" value="1"/>
</dbReference>
<organism evidence="1 2">
    <name type="scientific">Ridgeia piscesae</name>
    <name type="common">Tubeworm</name>
    <dbReference type="NCBI Taxonomy" id="27915"/>
    <lineage>
        <taxon>Eukaryota</taxon>
        <taxon>Metazoa</taxon>
        <taxon>Spiralia</taxon>
        <taxon>Lophotrochozoa</taxon>
        <taxon>Annelida</taxon>
        <taxon>Polychaeta</taxon>
        <taxon>Sedentaria</taxon>
        <taxon>Canalipalpata</taxon>
        <taxon>Sabellida</taxon>
        <taxon>Siboglinidae</taxon>
        <taxon>Ridgeia</taxon>
    </lineage>
</organism>
<keyword evidence="2" id="KW-1185">Reference proteome</keyword>
<gene>
    <name evidence="1" type="ORF">NP493_265g00000</name>
</gene>
<evidence type="ECO:0000313" key="1">
    <source>
        <dbReference type="EMBL" id="KAK2184442.1"/>
    </source>
</evidence>
<dbReference type="EMBL" id="JAODUO010000264">
    <property type="protein sequence ID" value="KAK2184442.1"/>
    <property type="molecule type" value="Genomic_DNA"/>
</dbReference>
<dbReference type="InterPro" id="IPR052055">
    <property type="entry name" value="Hepadnavirus_pol/RT"/>
</dbReference>